<proteinExistence type="predicted"/>
<evidence type="ECO:0000313" key="2">
    <source>
        <dbReference type="EMBL" id="QHT24394.1"/>
    </source>
</evidence>
<dbReference type="AlphaFoldDB" id="A0A6C0E5Q6"/>
<dbReference type="EMBL" id="MN739744">
    <property type="protein sequence ID" value="QHT24394.1"/>
    <property type="molecule type" value="Genomic_DNA"/>
</dbReference>
<reference evidence="2" key="1">
    <citation type="journal article" date="2020" name="Nature">
        <title>Giant virus diversity and host interactions through global metagenomics.</title>
        <authorList>
            <person name="Schulz F."/>
            <person name="Roux S."/>
            <person name="Paez-Espino D."/>
            <person name="Jungbluth S."/>
            <person name="Walsh D.A."/>
            <person name="Denef V.J."/>
            <person name="McMahon K.D."/>
            <person name="Konstantinidis K.T."/>
            <person name="Eloe-Fadrosh E.A."/>
            <person name="Kyrpides N.C."/>
            <person name="Woyke T."/>
        </authorList>
    </citation>
    <scope>NUCLEOTIDE SEQUENCE</scope>
    <source>
        <strain evidence="2">GVMAG-M-3300023179-138</strain>
    </source>
</reference>
<organism evidence="2">
    <name type="scientific">viral metagenome</name>
    <dbReference type="NCBI Taxonomy" id="1070528"/>
    <lineage>
        <taxon>unclassified sequences</taxon>
        <taxon>metagenomes</taxon>
        <taxon>organismal metagenomes</taxon>
    </lineage>
</organism>
<name>A0A6C0E5Q6_9ZZZZ</name>
<evidence type="ECO:0000256" key="1">
    <source>
        <dbReference type="SAM" id="MobiDB-lite"/>
    </source>
</evidence>
<feature type="region of interest" description="Disordered" evidence="1">
    <location>
        <begin position="124"/>
        <end position="152"/>
    </location>
</feature>
<protein>
    <submittedName>
        <fullName evidence="2">Uncharacterized protein</fullName>
    </submittedName>
</protein>
<accession>A0A6C0E5Q6</accession>
<sequence length="172" mass="20422">MLDFHCTNLLQKLQFLRAQSQEISTSKDQLRDLYYIKRLLQNAEDNVVILRGIYEQEQRKGTDFDKIATKLDSIAESIYFIYNEHRASFMLVEPPRNWTQTENNMGMPFQQEAANEARERTFVRQTQRRAREPQRHLMRTPPGARSKKSLWSTLKRAVRRLRGRPSPNRSPK</sequence>